<dbReference type="GO" id="GO:0016491">
    <property type="term" value="F:oxidoreductase activity"/>
    <property type="evidence" value="ECO:0007669"/>
    <property type="project" value="InterPro"/>
</dbReference>
<evidence type="ECO:0000259" key="1">
    <source>
        <dbReference type="Pfam" id="PF09995"/>
    </source>
</evidence>
<keyword evidence="5" id="KW-1185">Reference proteome</keyword>
<protein>
    <submittedName>
        <fullName evidence="2">Oxygenase MpaB family protein</fullName>
    </submittedName>
    <submittedName>
        <fullName evidence="3">Uncharacterized protein (DUF2236 family)</fullName>
    </submittedName>
</protein>
<organism evidence="3 4">
    <name type="scientific">Williamsia marianensis</name>
    <dbReference type="NCBI Taxonomy" id="85044"/>
    <lineage>
        <taxon>Bacteria</taxon>
        <taxon>Bacillati</taxon>
        <taxon>Actinomycetota</taxon>
        <taxon>Actinomycetes</taxon>
        <taxon>Mycobacteriales</taxon>
        <taxon>Nocardiaceae</taxon>
        <taxon>Williamsia</taxon>
    </lineage>
</organism>
<dbReference type="PANTHER" id="PTHR36151">
    <property type="entry name" value="BLR2777 PROTEIN"/>
    <property type="match status" value="1"/>
</dbReference>
<comment type="caution">
    <text evidence="3">The sequence shown here is derived from an EMBL/GenBank/DDBJ whole genome shotgun (WGS) entry which is preliminary data.</text>
</comment>
<dbReference type="PANTHER" id="PTHR36151:SF3">
    <property type="entry name" value="ER-BOUND OXYGENASE MPAB_MPAB'_RUBBER OXYGENASE CATALYTIC DOMAIN-CONTAINING PROTEIN"/>
    <property type="match status" value="1"/>
</dbReference>
<feature type="domain" description="ER-bound oxygenase mpaB/mpaB'/Rubber oxygenase catalytic" evidence="1">
    <location>
        <begin position="18"/>
        <end position="243"/>
    </location>
</feature>
<evidence type="ECO:0000313" key="5">
    <source>
        <dbReference type="Proteomes" id="UP001185792"/>
    </source>
</evidence>
<name>A0A495K080_WILMA</name>
<dbReference type="EMBL" id="RBKV01000001">
    <property type="protein sequence ID" value="RKR94626.1"/>
    <property type="molecule type" value="Genomic_DNA"/>
</dbReference>
<dbReference type="EMBL" id="JAWLUM010000001">
    <property type="protein sequence ID" value="MDV7132105.1"/>
    <property type="molecule type" value="Genomic_DNA"/>
</dbReference>
<dbReference type="Proteomes" id="UP001185792">
    <property type="component" value="Unassembled WGS sequence"/>
</dbReference>
<dbReference type="RefSeq" id="WP_062798723.1">
    <property type="nucleotide sequence ID" value="NZ_CBCRXS010000009.1"/>
</dbReference>
<dbReference type="Pfam" id="PF09995">
    <property type="entry name" value="MPAB_Lcp_cat"/>
    <property type="match status" value="1"/>
</dbReference>
<dbReference type="AlphaFoldDB" id="A0A495K080"/>
<reference evidence="3 4" key="1">
    <citation type="submission" date="2018-10" db="EMBL/GenBank/DDBJ databases">
        <title>Sequencing the genomes of 1000 actinobacteria strains.</title>
        <authorList>
            <person name="Klenk H.-P."/>
        </authorList>
    </citation>
    <scope>NUCLEOTIDE SEQUENCE [LARGE SCALE GENOMIC DNA]</scope>
    <source>
        <strain evidence="3 4">DSM 44343</strain>
    </source>
</reference>
<evidence type="ECO:0000313" key="2">
    <source>
        <dbReference type="EMBL" id="MDV7132105.1"/>
    </source>
</evidence>
<gene>
    <name evidence="3" type="ORF">DFJ75_1425</name>
    <name evidence="2" type="ORF">R4198_00240</name>
</gene>
<evidence type="ECO:0000313" key="3">
    <source>
        <dbReference type="EMBL" id="RKR94626.1"/>
    </source>
</evidence>
<sequence>MRTPTKTADLLTLMGSANNTANVIMQLAMAPVGHGVRESRVDSGNVFIHPVKRARTTFSFLAVALMGDDEDKEFVREQLRSVHHQVVSTAASPVKYSANDPRLQLWVAACLYRWFVDQYEFLYGPIPPDQADAIYQDAATLATTLNVRPHMWPADREQFERYWEEQLGSIHIDPAVREHLLAIADLSFLRGHVGPVGTLLHLTLGKPYLFMTTGSLPQPFRDEMGFRWSPAQQRAFDDIRRMVAVVDRVAPVLKLMMRAQVLDVRLRRRAGIRVF</sequence>
<dbReference type="Proteomes" id="UP000274762">
    <property type="component" value="Unassembled WGS sequence"/>
</dbReference>
<reference evidence="2 5" key="2">
    <citation type="submission" date="2023-10" db="EMBL/GenBank/DDBJ databases">
        <title>Development of a sustainable strategy for remediation of hydrocarbon-contaminated territories based on the waste exchange concept.</title>
        <authorList>
            <person name="Krivoruchko A."/>
        </authorList>
    </citation>
    <scope>NUCLEOTIDE SEQUENCE [LARGE SCALE GENOMIC DNA]</scope>
    <source>
        <strain evidence="2 5">IEGM 1236</strain>
    </source>
</reference>
<dbReference type="InterPro" id="IPR018713">
    <property type="entry name" value="MPAB/Lcp_cat_dom"/>
</dbReference>
<proteinExistence type="predicted"/>
<evidence type="ECO:0000313" key="4">
    <source>
        <dbReference type="Proteomes" id="UP000274762"/>
    </source>
</evidence>
<accession>A0A495K080</accession>